<comment type="caution">
    <text evidence="1">The sequence shown here is derived from an EMBL/GenBank/DDBJ whole genome shotgun (WGS) entry which is preliminary data.</text>
</comment>
<reference evidence="1 2" key="1">
    <citation type="submission" date="2022-09" db="EMBL/GenBank/DDBJ databases">
        <authorList>
            <person name="Han X.L."/>
            <person name="Wang Q."/>
            <person name="Lu T."/>
        </authorList>
    </citation>
    <scope>NUCLEOTIDE SEQUENCE [LARGE SCALE GENOMIC DNA]</scope>
    <source>
        <strain evidence="1 2">WQ 127069</strain>
    </source>
</reference>
<gene>
    <name evidence="1" type="ORF">OB236_27645</name>
</gene>
<evidence type="ECO:0000313" key="1">
    <source>
        <dbReference type="EMBL" id="MCU6795898.1"/>
    </source>
</evidence>
<accession>A0ABT2UMM1</accession>
<sequence length="89" mass="10252">MDKAKYIASIEHVDGTVKTIKEISIFCDPSTSPNVGDFIQAFKEQGMDMELKDYINMVFVPVDRASNDHVSIRIIRTFKDLTYHVNKRK</sequence>
<protein>
    <submittedName>
        <fullName evidence="1">Uncharacterized protein</fullName>
    </submittedName>
</protein>
<proteinExistence type="predicted"/>
<dbReference type="EMBL" id="JAOQIO010000095">
    <property type="protein sequence ID" value="MCU6795898.1"/>
    <property type="molecule type" value="Genomic_DNA"/>
</dbReference>
<name>A0ABT2UMM1_9BACL</name>
<dbReference type="Proteomes" id="UP001652445">
    <property type="component" value="Unassembled WGS sequence"/>
</dbReference>
<evidence type="ECO:0000313" key="2">
    <source>
        <dbReference type="Proteomes" id="UP001652445"/>
    </source>
</evidence>
<dbReference type="RefSeq" id="WP_076227746.1">
    <property type="nucleotide sequence ID" value="NZ_JAOQIO010000095.1"/>
</dbReference>
<keyword evidence="2" id="KW-1185">Reference proteome</keyword>
<organism evidence="1 2">
    <name type="scientific">Paenibacillus baimaensis</name>
    <dbReference type="NCBI Taxonomy" id="2982185"/>
    <lineage>
        <taxon>Bacteria</taxon>
        <taxon>Bacillati</taxon>
        <taxon>Bacillota</taxon>
        <taxon>Bacilli</taxon>
        <taxon>Bacillales</taxon>
        <taxon>Paenibacillaceae</taxon>
        <taxon>Paenibacillus</taxon>
    </lineage>
</organism>